<dbReference type="WBParaSite" id="PS1159_v2.g1168.t1">
    <property type="protein sequence ID" value="PS1159_v2.g1168.t1"/>
    <property type="gene ID" value="PS1159_v2.g1168"/>
</dbReference>
<name>A0AC35EXE7_9BILA</name>
<dbReference type="Proteomes" id="UP000887580">
    <property type="component" value="Unplaced"/>
</dbReference>
<proteinExistence type="predicted"/>
<protein>
    <submittedName>
        <fullName evidence="2">Uncharacterized protein</fullName>
    </submittedName>
</protein>
<organism evidence="1 2">
    <name type="scientific">Panagrolaimus sp. PS1159</name>
    <dbReference type="NCBI Taxonomy" id="55785"/>
    <lineage>
        <taxon>Eukaryota</taxon>
        <taxon>Metazoa</taxon>
        <taxon>Ecdysozoa</taxon>
        <taxon>Nematoda</taxon>
        <taxon>Chromadorea</taxon>
        <taxon>Rhabditida</taxon>
        <taxon>Tylenchina</taxon>
        <taxon>Panagrolaimomorpha</taxon>
        <taxon>Panagrolaimoidea</taxon>
        <taxon>Panagrolaimidae</taxon>
        <taxon>Panagrolaimus</taxon>
    </lineage>
</organism>
<sequence length="169" mass="18869">MKYEKDKCVENITKLPDHRKSPSLDRLSINRNSSSSGDEDVEDDFVPIDISVPPPQPPPFCHSSLFRFSMGYSAKLGGFGDADGQFTEPSGLVVNAEGDIVVADTNNHRIQIFDSNCNFKFAFGKPGKRDGQLLYPNRVAINPKNNDFVITERSPTHQVQIFDRFGSFI</sequence>
<evidence type="ECO:0000313" key="1">
    <source>
        <dbReference type="Proteomes" id="UP000887580"/>
    </source>
</evidence>
<reference evidence="2" key="1">
    <citation type="submission" date="2022-11" db="UniProtKB">
        <authorList>
            <consortium name="WormBaseParasite"/>
        </authorList>
    </citation>
    <scope>IDENTIFICATION</scope>
</reference>
<accession>A0AC35EXE7</accession>
<evidence type="ECO:0000313" key="2">
    <source>
        <dbReference type="WBParaSite" id="PS1159_v2.g1168.t1"/>
    </source>
</evidence>